<sequence>MAINYRQKIINLWIVFLLGTLFHTQLGLMPLFHGLDVVESQPATSLNEVSGIFWLMLGFFILPMLAIIGNTFTENKRYRFIHFGLTIFYGVMNLIHLVLDLLLPQVIWYQIALMVFLFLIGLLLIFVAYQWMKYPVNRQNQPEGNISIPFS</sequence>
<protein>
    <submittedName>
        <fullName evidence="2">Uncharacterized protein</fullName>
    </submittedName>
</protein>
<dbReference type="Proteomes" id="UP000300142">
    <property type="component" value="Unassembled WGS sequence"/>
</dbReference>
<dbReference type="AlphaFoldDB" id="A0A479ZUV7"/>
<evidence type="ECO:0000256" key="1">
    <source>
        <dbReference type="SAM" id="Phobius"/>
    </source>
</evidence>
<evidence type="ECO:0000313" key="3">
    <source>
        <dbReference type="Proteomes" id="UP000300142"/>
    </source>
</evidence>
<proteinExistence type="predicted"/>
<keyword evidence="1" id="KW-1133">Transmembrane helix</keyword>
<reference evidence="3" key="1">
    <citation type="submission" date="2019-02" db="EMBL/GenBank/DDBJ databases">
        <title>Draft genome sequence of Sphaerospermopsis reniformis NIES-1949.</title>
        <authorList>
            <person name="Yamaguchi H."/>
            <person name="Suzuki S."/>
            <person name="Kawachi M."/>
        </authorList>
    </citation>
    <scope>NUCLEOTIDE SEQUENCE [LARGE SCALE GENOMIC DNA]</scope>
    <source>
        <strain evidence="3">NIES-1949</strain>
    </source>
</reference>
<name>A0A479ZUV7_9CYAN</name>
<feature type="transmembrane region" description="Helical" evidence="1">
    <location>
        <begin position="12"/>
        <end position="32"/>
    </location>
</feature>
<dbReference type="EMBL" id="BJCE01000006">
    <property type="protein sequence ID" value="GCL35293.1"/>
    <property type="molecule type" value="Genomic_DNA"/>
</dbReference>
<keyword evidence="3" id="KW-1185">Reference proteome</keyword>
<accession>A0A479ZUV7</accession>
<organism evidence="2 3">
    <name type="scientific">Sphaerospermopsis reniformis</name>
    <dbReference type="NCBI Taxonomy" id="531300"/>
    <lineage>
        <taxon>Bacteria</taxon>
        <taxon>Bacillati</taxon>
        <taxon>Cyanobacteriota</taxon>
        <taxon>Cyanophyceae</taxon>
        <taxon>Nostocales</taxon>
        <taxon>Aphanizomenonaceae</taxon>
        <taxon>Sphaerospermopsis</taxon>
    </lineage>
</organism>
<evidence type="ECO:0000313" key="2">
    <source>
        <dbReference type="EMBL" id="GCL35293.1"/>
    </source>
</evidence>
<keyword evidence="1" id="KW-0472">Membrane</keyword>
<feature type="transmembrane region" description="Helical" evidence="1">
    <location>
        <begin position="107"/>
        <end position="129"/>
    </location>
</feature>
<comment type="caution">
    <text evidence="2">The sequence shown here is derived from an EMBL/GenBank/DDBJ whole genome shotgun (WGS) entry which is preliminary data.</text>
</comment>
<dbReference type="RefSeq" id="WP_137666175.1">
    <property type="nucleotide sequence ID" value="NZ_BJCE01000006.1"/>
</dbReference>
<gene>
    <name evidence="2" type="ORF">SR1949_03850</name>
</gene>
<feature type="transmembrane region" description="Helical" evidence="1">
    <location>
        <begin position="52"/>
        <end position="73"/>
    </location>
</feature>
<keyword evidence="1" id="KW-0812">Transmembrane</keyword>
<feature type="transmembrane region" description="Helical" evidence="1">
    <location>
        <begin position="80"/>
        <end position="101"/>
    </location>
</feature>